<dbReference type="InterPro" id="IPR048714">
    <property type="entry name" value="DpiA-like_HTH"/>
</dbReference>
<comment type="subcellular location">
    <subcellularLocation>
        <location evidence="1 9">Cytoplasm</location>
    </subcellularLocation>
</comment>
<comment type="caution">
    <text evidence="12">The sequence shown here is derived from an EMBL/GenBank/DDBJ whole genome shotgun (WGS) entry which is preliminary data.</text>
</comment>
<sequence>MASSRIRVVLVEDDPMVQEVNRMFIERVDGYEIVGTASDGVEGMQLIRRLQPDLVFLDIYMPVQDGLETLNQIRREQLNTDVIMITAAKDVSTVQGLLRLGVFDYIIKPFKFERVKQSLENYRAFQFGMEKEQQISQDRLDHILHKSGPAALEERKPDTAELPKGLNALTLKQVLGLMGERQKPLSAEEVADGIGVARVTARRYLDYLEKTGKVSLDIQYGGVGRPVNRYRLE</sequence>
<dbReference type="InterPro" id="IPR011006">
    <property type="entry name" value="CheY-like_superfamily"/>
</dbReference>
<dbReference type="SMART" id="SM00448">
    <property type="entry name" value="REC"/>
    <property type="match status" value="1"/>
</dbReference>
<dbReference type="Pfam" id="PF00072">
    <property type="entry name" value="Response_reg"/>
    <property type="match status" value="1"/>
</dbReference>
<evidence type="ECO:0000256" key="3">
    <source>
        <dbReference type="ARBA" id="ARBA00022553"/>
    </source>
</evidence>
<dbReference type="PROSITE" id="PS50110">
    <property type="entry name" value="RESPONSE_REGULATORY"/>
    <property type="match status" value="1"/>
</dbReference>
<evidence type="ECO:0000256" key="9">
    <source>
        <dbReference type="PIRNR" id="PIRNR006171"/>
    </source>
</evidence>
<reference evidence="12" key="1">
    <citation type="submission" date="2023-12" db="EMBL/GenBank/DDBJ databases">
        <title>Fervidustalea candida gen. nov., sp. nov., a novel member of the family Paenibacillaceae isolated from a geothermal area.</title>
        <authorList>
            <person name="Li W.-J."/>
            <person name="Jiao J.-Y."/>
            <person name="Chen Y."/>
        </authorList>
    </citation>
    <scope>NUCLEOTIDE SEQUENCE</scope>
    <source>
        <strain evidence="12">SYSU GA230002</strain>
    </source>
</reference>
<keyword evidence="5 9" id="KW-0805">Transcription regulation</keyword>
<dbReference type="SUPFAM" id="SSF52172">
    <property type="entry name" value="CheY-like"/>
    <property type="match status" value="1"/>
</dbReference>
<evidence type="ECO:0000256" key="10">
    <source>
        <dbReference type="PROSITE-ProRule" id="PRU00169"/>
    </source>
</evidence>
<feature type="modified residue" description="4-aspartylphosphate" evidence="10">
    <location>
        <position position="58"/>
    </location>
</feature>
<dbReference type="CDD" id="cd19925">
    <property type="entry name" value="REC_citrate_TCS"/>
    <property type="match status" value="1"/>
</dbReference>
<protein>
    <recommendedName>
        <fullName evidence="9">Transcriptional regulatory protein</fullName>
    </recommendedName>
</protein>
<evidence type="ECO:0000256" key="8">
    <source>
        <dbReference type="ARBA" id="ARBA00023163"/>
    </source>
</evidence>
<dbReference type="EMBL" id="JAYJLD010000005">
    <property type="protein sequence ID" value="MEB3101018.1"/>
    <property type="molecule type" value="Genomic_DNA"/>
</dbReference>
<evidence type="ECO:0000256" key="2">
    <source>
        <dbReference type="ARBA" id="ARBA00022490"/>
    </source>
</evidence>
<dbReference type="InterPro" id="IPR001789">
    <property type="entry name" value="Sig_transdc_resp-reg_receiver"/>
</dbReference>
<dbReference type="InterPro" id="IPR024187">
    <property type="entry name" value="Sig_transdc_resp-reg_cit/mal"/>
</dbReference>
<name>A0ABU5ZEU3_9BACL</name>
<keyword evidence="2 9" id="KW-0963">Cytoplasm</keyword>
<dbReference type="PANTHER" id="PTHR45526:SF1">
    <property type="entry name" value="TRANSCRIPTIONAL REGULATORY PROTEIN DCUR-RELATED"/>
    <property type="match status" value="1"/>
</dbReference>
<feature type="domain" description="Response regulatory" evidence="11">
    <location>
        <begin position="7"/>
        <end position="123"/>
    </location>
</feature>
<gene>
    <name evidence="12" type="ORF">VF724_05010</name>
</gene>
<keyword evidence="4 9" id="KW-0902">Two-component regulatory system</keyword>
<dbReference type="Proteomes" id="UP001310386">
    <property type="component" value="Unassembled WGS sequence"/>
</dbReference>
<evidence type="ECO:0000256" key="6">
    <source>
        <dbReference type="ARBA" id="ARBA00023125"/>
    </source>
</evidence>
<evidence type="ECO:0000256" key="5">
    <source>
        <dbReference type="ARBA" id="ARBA00023015"/>
    </source>
</evidence>
<dbReference type="InterPro" id="IPR036388">
    <property type="entry name" value="WH-like_DNA-bd_sf"/>
</dbReference>
<keyword evidence="6 9" id="KW-0238">DNA-binding</keyword>
<keyword evidence="13" id="KW-1185">Reference proteome</keyword>
<keyword evidence="3 10" id="KW-0597">Phosphoprotein</keyword>
<dbReference type="InterPro" id="IPR036390">
    <property type="entry name" value="WH_DNA-bd_sf"/>
</dbReference>
<accession>A0ABU5ZEU3</accession>
<dbReference type="PIRSF" id="PIRSF006171">
    <property type="entry name" value="RR_citrat_malat"/>
    <property type="match status" value="1"/>
</dbReference>
<dbReference type="RefSeq" id="WP_371753134.1">
    <property type="nucleotide sequence ID" value="NZ_JAYJLD010000005.1"/>
</dbReference>
<evidence type="ECO:0000313" key="12">
    <source>
        <dbReference type="EMBL" id="MEB3101018.1"/>
    </source>
</evidence>
<dbReference type="Gene3D" id="3.40.50.2300">
    <property type="match status" value="1"/>
</dbReference>
<proteinExistence type="predicted"/>
<keyword evidence="7 9" id="KW-0010">Activator</keyword>
<evidence type="ECO:0000313" key="13">
    <source>
        <dbReference type="Proteomes" id="UP001310386"/>
    </source>
</evidence>
<organism evidence="12 13">
    <name type="scientific">Ferviditalea candida</name>
    <dbReference type="NCBI Taxonomy" id="3108399"/>
    <lineage>
        <taxon>Bacteria</taxon>
        <taxon>Bacillati</taxon>
        <taxon>Bacillota</taxon>
        <taxon>Bacilli</taxon>
        <taxon>Bacillales</taxon>
        <taxon>Paenibacillaceae</taxon>
        <taxon>Ferviditalea</taxon>
    </lineage>
</organism>
<dbReference type="InterPro" id="IPR051271">
    <property type="entry name" value="2C-system_Tx_regulators"/>
</dbReference>
<dbReference type="Pfam" id="PF20714">
    <property type="entry name" value="HTH_64"/>
    <property type="match status" value="1"/>
</dbReference>
<evidence type="ECO:0000256" key="1">
    <source>
        <dbReference type="ARBA" id="ARBA00004496"/>
    </source>
</evidence>
<keyword evidence="8 9" id="KW-0804">Transcription</keyword>
<evidence type="ECO:0000256" key="7">
    <source>
        <dbReference type="ARBA" id="ARBA00023159"/>
    </source>
</evidence>
<dbReference type="Gene3D" id="1.10.10.10">
    <property type="entry name" value="Winged helix-like DNA-binding domain superfamily/Winged helix DNA-binding domain"/>
    <property type="match status" value="1"/>
</dbReference>
<dbReference type="PANTHER" id="PTHR45526">
    <property type="entry name" value="TRANSCRIPTIONAL REGULATORY PROTEIN DPIA"/>
    <property type="match status" value="1"/>
</dbReference>
<dbReference type="SUPFAM" id="SSF46785">
    <property type="entry name" value="Winged helix' DNA-binding domain"/>
    <property type="match status" value="1"/>
</dbReference>
<evidence type="ECO:0000259" key="11">
    <source>
        <dbReference type="PROSITE" id="PS50110"/>
    </source>
</evidence>
<evidence type="ECO:0000256" key="4">
    <source>
        <dbReference type="ARBA" id="ARBA00023012"/>
    </source>
</evidence>